<accession>A0AAD8Q5N9</accession>
<protein>
    <recommendedName>
        <fullName evidence="2">Gfd2/YDR514C-like C-terminal domain-containing protein</fullName>
    </recommendedName>
</protein>
<keyword evidence="4" id="KW-1185">Reference proteome</keyword>
<dbReference type="InterPro" id="IPR012337">
    <property type="entry name" value="RNaseH-like_sf"/>
</dbReference>
<dbReference type="InterPro" id="IPR040151">
    <property type="entry name" value="Gfd2/YDR514C-like"/>
</dbReference>
<name>A0AAD8Q5N9_9PEZI</name>
<dbReference type="Proteomes" id="UP001230504">
    <property type="component" value="Unassembled WGS sequence"/>
</dbReference>
<organism evidence="3 4">
    <name type="scientific">Colletotrichum navitas</name>
    <dbReference type="NCBI Taxonomy" id="681940"/>
    <lineage>
        <taxon>Eukaryota</taxon>
        <taxon>Fungi</taxon>
        <taxon>Dikarya</taxon>
        <taxon>Ascomycota</taxon>
        <taxon>Pezizomycotina</taxon>
        <taxon>Sordariomycetes</taxon>
        <taxon>Hypocreomycetidae</taxon>
        <taxon>Glomerellales</taxon>
        <taxon>Glomerellaceae</taxon>
        <taxon>Colletotrichum</taxon>
        <taxon>Colletotrichum graminicola species complex</taxon>
    </lineage>
</organism>
<evidence type="ECO:0000256" key="1">
    <source>
        <dbReference type="SAM" id="MobiDB-lite"/>
    </source>
</evidence>
<dbReference type="Gene3D" id="3.30.420.10">
    <property type="entry name" value="Ribonuclease H-like superfamily/Ribonuclease H"/>
    <property type="match status" value="1"/>
</dbReference>
<dbReference type="InterPro" id="IPR048519">
    <property type="entry name" value="Gfd2/YDR514C-like_C"/>
</dbReference>
<dbReference type="RefSeq" id="XP_060417059.1">
    <property type="nucleotide sequence ID" value="XM_060553257.1"/>
</dbReference>
<dbReference type="GO" id="GO:0003676">
    <property type="term" value="F:nucleic acid binding"/>
    <property type="evidence" value="ECO:0007669"/>
    <property type="project" value="InterPro"/>
</dbReference>
<dbReference type="InterPro" id="IPR036397">
    <property type="entry name" value="RNaseH_sf"/>
</dbReference>
<feature type="non-terminal residue" evidence="3">
    <location>
        <position position="1"/>
    </location>
</feature>
<dbReference type="PANTHER" id="PTHR28083">
    <property type="entry name" value="GOOD FOR FULL DBP5 ACTIVITY PROTEIN 2"/>
    <property type="match status" value="1"/>
</dbReference>
<dbReference type="SUPFAM" id="SSF53098">
    <property type="entry name" value="Ribonuclease H-like"/>
    <property type="match status" value="1"/>
</dbReference>
<dbReference type="PANTHER" id="PTHR28083:SF1">
    <property type="entry name" value="GOOD FOR FULL DBP5 ACTIVITY PROTEIN 2"/>
    <property type="match status" value="1"/>
</dbReference>
<dbReference type="GO" id="GO:0005634">
    <property type="term" value="C:nucleus"/>
    <property type="evidence" value="ECO:0007669"/>
    <property type="project" value="TreeGrafter"/>
</dbReference>
<feature type="compositionally biased region" description="Basic and acidic residues" evidence="1">
    <location>
        <begin position="259"/>
        <end position="270"/>
    </location>
</feature>
<dbReference type="EMBL" id="JAHLJV010000013">
    <property type="protein sequence ID" value="KAK1596140.1"/>
    <property type="molecule type" value="Genomic_DNA"/>
</dbReference>
<dbReference type="Pfam" id="PF21762">
    <property type="entry name" value="DEDDh_C"/>
    <property type="match status" value="1"/>
</dbReference>
<sequence>HTGLLRDETLVLRQLLGYSDVDSAAPSFQPESLGDRLQRSSMRDVLFVGLDIDTYQGYDQLIGDQQLHIGVSILDTRVLEDMLLNPTAANYQEAITSYQFTVGESAYCKRASKNFLFGLSQPISITELKPKIDALLSKRDYILVLHGTHSDFKILQHLKIDLPAQSLYVVDTNKAAQSPLKLYYRYSLEKLLEALQIPYANLHAAGNDAHYCLRALLMIAVFDAERYPSEQYKALLHLFRATAQAPRPLTRGEIWQMEEPQREAHREAKSQSRSRRKAKRAARTNRRLLERL</sequence>
<feature type="compositionally biased region" description="Basic residues" evidence="1">
    <location>
        <begin position="272"/>
        <end position="284"/>
    </location>
</feature>
<feature type="region of interest" description="Disordered" evidence="1">
    <location>
        <begin position="252"/>
        <end position="284"/>
    </location>
</feature>
<dbReference type="AlphaFoldDB" id="A0AAD8Q5N9"/>
<gene>
    <name evidence="3" type="ORF">LY79DRAFT_479318</name>
</gene>
<evidence type="ECO:0000313" key="3">
    <source>
        <dbReference type="EMBL" id="KAK1596140.1"/>
    </source>
</evidence>
<feature type="non-terminal residue" evidence="3">
    <location>
        <position position="292"/>
    </location>
</feature>
<evidence type="ECO:0000313" key="4">
    <source>
        <dbReference type="Proteomes" id="UP001230504"/>
    </source>
</evidence>
<proteinExistence type="predicted"/>
<evidence type="ECO:0000259" key="2">
    <source>
        <dbReference type="Pfam" id="PF21762"/>
    </source>
</evidence>
<feature type="domain" description="Gfd2/YDR514C-like C-terminal" evidence="2">
    <location>
        <begin position="47"/>
        <end position="218"/>
    </location>
</feature>
<comment type="caution">
    <text evidence="3">The sequence shown here is derived from an EMBL/GenBank/DDBJ whole genome shotgun (WGS) entry which is preliminary data.</text>
</comment>
<reference evidence="3" key="1">
    <citation type="submission" date="2021-06" db="EMBL/GenBank/DDBJ databases">
        <title>Comparative genomics, transcriptomics and evolutionary studies reveal genomic signatures of adaptation to plant cell wall in hemibiotrophic fungi.</title>
        <authorList>
            <consortium name="DOE Joint Genome Institute"/>
            <person name="Baroncelli R."/>
            <person name="Diaz J.F."/>
            <person name="Benocci T."/>
            <person name="Peng M."/>
            <person name="Battaglia E."/>
            <person name="Haridas S."/>
            <person name="Andreopoulos W."/>
            <person name="Labutti K."/>
            <person name="Pangilinan J."/>
            <person name="Floch G.L."/>
            <person name="Makela M.R."/>
            <person name="Henrissat B."/>
            <person name="Grigoriev I.V."/>
            <person name="Crouch J.A."/>
            <person name="De Vries R.P."/>
            <person name="Sukno S.A."/>
            <person name="Thon M.R."/>
        </authorList>
    </citation>
    <scope>NUCLEOTIDE SEQUENCE</scope>
    <source>
        <strain evidence="3">CBS 125086</strain>
    </source>
</reference>
<dbReference type="GeneID" id="85437497"/>